<dbReference type="OrthoDB" id="6512771at2759"/>
<dbReference type="Proteomes" id="UP000717328">
    <property type="component" value="Unassembled WGS sequence"/>
</dbReference>
<feature type="compositionally biased region" description="Polar residues" evidence="1">
    <location>
        <begin position="391"/>
        <end position="406"/>
    </location>
</feature>
<reference evidence="2" key="1">
    <citation type="submission" date="2021-02" db="EMBL/GenBank/DDBJ databases">
        <authorList>
            <person name="Nieuwenhuis M."/>
            <person name="Van De Peppel L.J.J."/>
        </authorList>
    </citation>
    <scope>NUCLEOTIDE SEQUENCE</scope>
    <source>
        <strain evidence="2">D49</strain>
    </source>
</reference>
<feature type="region of interest" description="Disordered" evidence="1">
    <location>
        <begin position="155"/>
        <end position="176"/>
    </location>
</feature>
<evidence type="ECO:0000313" key="2">
    <source>
        <dbReference type="EMBL" id="KAG5637001.1"/>
    </source>
</evidence>
<feature type="region of interest" description="Disordered" evidence="1">
    <location>
        <begin position="343"/>
        <end position="421"/>
    </location>
</feature>
<sequence>MDVSMTAKFPLNVVPTNVNHPATPLINHRPARSRLCSLRPALAVHTPLPARRPPLFPKPTPPLSPLASRVAPQFLHAHPRVESPFKAVTMPVPRPATPAPVRHVVFPSSARAAAGVQHLALPALSSESPGTRRSYVTSRAWLCARVAATSAAAHVAPSRRLQQRRERRERSVRKDPWRSASARSRVAFTSAIWFVERGWDVDYTTVKSATIGVRAHLVCGARSKRWFAIADELFWSHLSPVGHSVQCGRSTNTPGGRAQAVPKCNNECAIAKRNARLADALGITADSRQKVEAPTYHDELVAFARSNPKFLGVVEKTFDDMVTTITPTPSNLGKLTDLRTAAAPSWRASSPQIAAPKPSTASWAARAPLRPTSVPATTTGLQPHRTAVGSRAQSPNLAMPPQSNVSPPTPGAVPDNWEDDL</sequence>
<name>A0A9P7K3Q2_9AGAR</name>
<reference evidence="2" key="2">
    <citation type="submission" date="2021-10" db="EMBL/GenBank/DDBJ databases">
        <title>Phylogenomics reveals ancestral predisposition of the termite-cultivated fungus Termitomyces towards a domesticated lifestyle.</title>
        <authorList>
            <person name="Auxier B."/>
            <person name="Grum-Grzhimaylo A."/>
            <person name="Cardenas M.E."/>
            <person name="Lodge J.D."/>
            <person name="Laessoe T."/>
            <person name="Pedersen O."/>
            <person name="Smith M.E."/>
            <person name="Kuyper T.W."/>
            <person name="Franco-Molano E.A."/>
            <person name="Baroni T.J."/>
            <person name="Aanen D.K."/>
        </authorList>
    </citation>
    <scope>NUCLEOTIDE SEQUENCE</scope>
    <source>
        <strain evidence="2">D49</strain>
    </source>
</reference>
<organism evidence="2 3">
    <name type="scientific">Sphagnurus paluster</name>
    <dbReference type="NCBI Taxonomy" id="117069"/>
    <lineage>
        <taxon>Eukaryota</taxon>
        <taxon>Fungi</taxon>
        <taxon>Dikarya</taxon>
        <taxon>Basidiomycota</taxon>
        <taxon>Agaricomycotina</taxon>
        <taxon>Agaricomycetes</taxon>
        <taxon>Agaricomycetidae</taxon>
        <taxon>Agaricales</taxon>
        <taxon>Tricholomatineae</taxon>
        <taxon>Lyophyllaceae</taxon>
        <taxon>Sphagnurus</taxon>
    </lineage>
</organism>
<dbReference type="AlphaFoldDB" id="A0A9P7K3Q2"/>
<feature type="compositionally biased region" description="Basic and acidic residues" evidence="1">
    <location>
        <begin position="163"/>
        <end position="176"/>
    </location>
</feature>
<dbReference type="EMBL" id="JABCKI010005870">
    <property type="protein sequence ID" value="KAG5637001.1"/>
    <property type="molecule type" value="Genomic_DNA"/>
</dbReference>
<keyword evidence="3" id="KW-1185">Reference proteome</keyword>
<evidence type="ECO:0000313" key="3">
    <source>
        <dbReference type="Proteomes" id="UP000717328"/>
    </source>
</evidence>
<proteinExistence type="predicted"/>
<protein>
    <submittedName>
        <fullName evidence="2">Uncharacterized protein</fullName>
    </submittedName>
</protein>
<evidence type="ECO:0000256" key="1">
    <source>
        <dbReference type="SAM" id="MobiDB-lite"/>
    </source>
</evidence>
<comment type="caution">
    <text evidence="2">The sequence shown here is derived from an EMBL/GenBank/DDBJ whole genome shotgun (WGS) entry which is preliminary data.</text>
</comment>
<gene>
    <name evidence="2" type="ORF">H0H81_006145</name>
</gene>
<accession>A0A9P7K3Q2</accession>